<sequence>MDNILMSLSDWIKEIIEKTVDRLVQMKLDELNAELWTREKVAERLNMSPGTFDKYYRCDKNFPKELPAVRWRKAEIIAWLNNKY</sequence>
<gene>
    <name evidence="1" type="ORF">NCTC6179_00467</name>
</gene>
<dbReference type="Proteomes" id="UP000249571">
    <property type="component" value="Chromosome 1"/>
</dbReference>
<organism evidence="1 2">
    <name type="scientific">Streptococcus dysgalactiae subsp. equisimilis</name>
    <name type="common">Streptococcus equisimilis</name>
    <dbReference type="NCBI Taxonomy" id="119602"/>
    <lineage>
        <taxon>Bacteria</taxon>
        <taxon>Bacillati</taxon>
        <taxon>Bacillota</taxon>
        <taxon>Bacilli</taxon>
        <taxon>Lactobacillales</taxon>
        <taxon>Streptococcaceae</taxon>
        <taxon>Streptococcus</taxon>
    </lineage>
</organism>
<reference evidence="1 2" key="1">
    <citation type="submission" date="2018-06" db="EMBL/GenBank/DDBJ databases">
        <authorList>
            <consortium name="Pathogen Informatics"/>
            <person name="Doyle S."/>
        </authorList>
    </citation>
    <scope>NUCLEOTIDE SEQUENCE [LARGE SCALE GENOMIC DNA]</scope>
    <source>
        <strain evidence="1 2">NCTC6179</strain>
    </source>
</reference>
<evidence type="ECO:0000313" key="2">
    <source>
        <dbReference type="Proteomes" id="UP000249571"/>
    </source>
</evidence>
<dbReference type="RefSeq" id="WP_111715292.1">
    <property type="nucleotide sequence ID" value="NZ_LR134316.1"/>
</dbReference>
<name>A0A9X8SYC3_STREQ</name>
<dbReference type="AlphaFoldDB" id="A0A9X8SYC3"/>
<proteinExistence type="predicted"/>
<evidence type="ECO:0000313" key="1">
    <source>
        <dbReference type="EMBL" id="SQF66307.1"/>
    </source>
</evidence>
<protein>
    <submittedName>
        <fullName evidence="1">Phage protein</fullName>
    </submittedName>
</protein>
<dbReference type="EMBL" id="LS483361">
    <property type="protein sequence ID" value="SQF66307.1"/>
    <property type="molecule type" value="Genomic_DNA"/>
</dbReference>
<accession>A0A9X8SYC3</accession>